<proteinExistence type="predicted"/>
<evidence type="ECO:0000256" key="1">
    <source>
        <dbReference type="SAM" id="Phobius"/>
    </source>
</evidence>
<keyword evidence="1" id="KW-1133">Transmembrane helix</keyword>
<name>A0A8J3QCW3_9ACTN</name>
<gene>
    <name evidence="2" type="ORF">Rhe02_63770</name>
</gene>
<feature type="transmembrane region" description="Helical" evidence="1">
    <location>
        <begin position="276"/>
        <end position="301"/>
    </location>
</feature>
<evidence type="ECO:0000313" key="3">
    <source>
        <dbReference type="Proteomes" id="UP000612899"/>
    </source>
</evidence>
<feature type="transmembrane region" description="Helical" evidence="1">
    <location>
        <begin position="67"/>
        <end position="87"/>
    </location>
</feature>
<reference evidence="2" key="1">
    <citation type="submission" date="2021-01" db="EMBL/GenBank/DDBJ databases">
        <title>Whole genome shotgun sequence of Rhizocola hellebori NBRC 109834.</title>
        <authorList>
            <person name="Komaki H."/>
            <person name="Tamura T."/>
        </authorList>
    </citation>
    <scope>NUCLEOTIDE SEQUENCE</scope>
    <source>
        <strain evidence="2">NBRC 109834</strain>
    </source>
</reference>
<sequence>MSRLERRYRRLLLCYPLAFRRARADEIVGTLLELAPPGRTRPTWPEGFNLVRHGLRARLGRPASRTVVAWAALASVLCGLFAGAVGVRLGWATARPLPTAQETLAAFHEAFPNYRASEIESDVTLFFMTWRPFRKDEGILRGLDTFYQPGATTATVFHAPPLDHQQIMQTAQDSLRAAGWSLYPATPVDTAGCATCQQTGEPRRYTMSATREDIVLILEVEALPTASADLSVSLGRTTPWPVYPAGIVIGLLAAAAGWMVFGWASRRTQNRMAVQVMVTFFYTIAMLAWIFAVTFGVSSALPRHLSTPRPRWDPMWEWVGLSKPAPLVLFLIGSVCALLALALAALPRLRTRQARQGATA</sequence>
<accession>A0A8J3QCW3</accession>
<keyword evidence="1" id="KW-0472">Membrane</keyword>
<dbReference type="EMBL" id="BONY01000047">
    <property type="protein sequence ID" value="GIH08310.1"/>
    <property type="molecule type" value="Genomic_DNA"/>
</dbReference>
<keyword evidence="1" id="KW-0812">Transmembrane</keyword>
<protein>
    <submittedName>
        <fullName evidence="2">Uncharacterized protein</fullName>
    </submittedName>
</protein>
<comment type="caution">
    <text evidence="2">The sequence shown here is derived from an EMBL/GenBank/DDBJ whole genome shotgun (WGS) entry which is preliminary data.</text>
</comment>
<dbReference type="Proteomes" id="UP000612899">
    <property type="component" value="Unassembled WGS sequence"/>
</dbReference>
<feature type="transmembrane region" description="Helical" evidence="1">
    <location>
        <begin position="240"/>
        <end position="264"/>
    </location>
</feature>
<keyword evidence="3" id="KW-1185">Reference proteome</keyword>
<evidence type="ECO:0000313" key="2">
    <source>
        <dbReference type="EMBL" id="GIH08310.1"/>
    </source>
</evidence>
<feature type="transmembrane region" description="Helical" evidence="1">
    <location>
        <begin position="325"/>
        <end position="346"/>
    </location>
</feature>
<dbReference type="AlphaFoldDB" id="A0A8J3QCW3"/>
<dbReference type="RefSeq" id="WP_203912068.1">
    <property type="nucleotide sequence ID" value="NZ_BONY01000047.1"/>
</dbReference>
<organism evidence="2 3">
    <name type="scientific">Rhizocola hellebori</name>
    <dbReference type="NCBI Taxonomy" id="1392758"/>
    <lineage>
        <taxon>Bacteria</taxon>
        <taxon>Bacillati</taxon>
        <taxon>Actinomycetota</taxon>
        <taxon>Actinomycetes</taxon>
        <taxon>Micromonosporales</taxon>
        <taxon>Micromonosporaceae</taxon>
        <taxon>Rhizocola</taxon>
    </lineage>
</organism>